<keyword evidence="3" id="KW-1185">Reference proteome</keyword>
<dbReference type="WBParaSite" id="MCU_009426-RA">
    <property type="protein sequence ID" value="MCU_009426-RA"/>
    <property type="gene ID" value="MCU_009426"/>
</dbReference>
<proteinExistence type="predicted"/>
<dbReference type="AlphaFoldDB" id="A0A0R3U7F7"/>
<dbReference type="EMBL" id="UXSR01000496">
    <property type="protein sequence ID" value="VDD76755.1"/>
    <property type="molecule type" value="Genomic_DNA"/>
</dbReference>
<evidence type="ECO:0000313" key="2">
    <source>
        <dbReference type="EMBL" id="VDD76755.1"/>
    </source>
</evidence>
<evidence type="ECO:0000313" key="4">
    <source>
        <dbReference type="WBParaSite" id="MCU_009426-RA"/>
    </source>
</evidence>
<reference evidence="2 3" key="1">
    <citation type="submission" date="2018-10" db="EMBL/GenBank/DDBJ databases">
        <authorList>
            <consortium name="Pathogen Informatics"/>
        </authorList>
    </citation>
    <scope>NUCLEOTIDE SEQUENCE [LARGE SCALE GENOMIC DNA]</scope>
</reference>
<accession>A0A0R3U7F7</accession>
<name>A0A0R3U7F7_MESCO</name>
<feature type="region of interest" description="Disordered" evidence="1">
    <location>
        <begin position="258"/>
        <end position="283"/>
    </location>
</feature>
<reference evidence="4" key="2">
    <citation type="submission" date="2019-11" db="UniProtKB">
        <authorList>
            <consortium name="WormBaseParasite"/>
        </authorList>
    </citation>
    <scope>IDENTIFICATION</scope>
</reference>
<protein>
    <submittedName>
        <fullName evidence="4">RanBD1 domain-containing protein</fullName>
    </submittedName>
</protein>
<evidence type="ECO:0000313" key="3">
    <source>
        <dbReference type="Proteomes" id="UP000267029"/>
    </source>
</evidence>
<organism evidence="2 3">
    <name type="scientific">Mesocestoides corti</name>
    <name type="common">Flatworm</name>
    <dbReference type="NCBI Taxonomy" id="53468"/>
    <lineage>
        <taxon>Eukaryota</taxon>
        <taxon>Metazoa</taxon>
        <taxon>Spiralia</taxon>
        <taxon>Lophotrochozoa</taxon>
        <taxon>Platyhelminthes</taxon>
        <taxon>Cestoda</taxon>
        <taxon>Eucestoda</taxon>
        <taxon>Cyclophyllidea</taxon>
        <taxon>Mesocestoididae</taxon>
        <taxon>Mesocestoides</taxon>
    </lineage>
</organism>
<dbReference type="Proteomes" id="UP000267029">
    <property type="component" value="Unassembled WGS sequence"/>
</dbReference>
<feature type="compositionally biased region" description="Low complexity" evidence="1">
    <location>
        <begin position="206"/>
        <end position="221"/>
    </location>
</feature>
<sequence>MGAKESQLQDTVADHHTNNYGRVKRSHLRTLHAPATSSNKLVYSASSPLLNNANLKNNLANPHRGQLSLNELSTNPIRQPLSGDIYSHESKLGGFRMPAKSCGDETGTDGSQTRALSTTGKAGVCGVRKISTEKAAHGVKNSLDALTRGRSFDFDDESDTSSSSLSLEGASVDAFLKNLKQRPKKSSVLSKKPNDPRGGETRTSTEEFCTSELSSSTSSPLSCCTPKPVVDFAKLKKADVETKKAKHEQVQATKDVTIPLPEQPGPSKTAQINQKPANKVDPKTAKIEGISKEAARDRSKPCSGWVTPKPSPKFGFTQIETGEVFLTAYLREQTAGTGEYAKIKKRSERSLKGLQCQQDCQIKLYDETTEWRTFVVHKIRIRGPGYREVIRCKNSLPRCISEHLITAHSNVDELLLSKGRRK</sequence>
<dbReference type="OrthoDB" id="6241283at2759"/>
<feature type="compositionally biased region" description="Polar residues" evidence="1">
    <location>
        <begin position="266"/>
        <end position="276"/>
    </location>
</feature>
<feature type="compositionally biased region" description="Basic and acidic residues" evidence="1">
    <location>
        <begin position="192"/>
        <end position="205"/>
    </location>
</feature>
<feature type="region of interest" description="Disordered" evidence="1">
    <location>
        <begin position="182"/>
        <end position="221"/>
    </location>
</feature>
<gene>
    <name evidence="2" type="ORF">MCOS_LOCUS2758</name>
</gene>
<evidence type="ECO:0000256" key="1">
    <source>
        <dbReference type="SAM" id="MobiDB-lite"/>
    </source>
</evidence>